<protein>
    <submittedName>
        <fullName evidence="1">Uncharacterized protein</fullName>
    </submittedName>
</protein>
<keyword evidence="2" id="KW-1185">Reference proteome</keyword>
<gene>
    <name evidence="1" type="ORF">VTL71DRAFT_3030</name>
</gene>
<dbReference type="Proteomes" id="UP001595075">
    <property type="component" value="Unassembled WGS sequence"/>
</dbReference>
<accession>A0ABR4C624</accession>
<evidence type="ECO:0000313" key="2">
    <source>
        <dbReference type="Proteomes" id="UP001595075"/>
    </source>
</evidence>
<organism evidence="1 2">
    <name type="scientific">Oculimacula yallundae</name>
    <dbReference type="NCBI Taxonomy" id="86028"/>
    <lineage>
        <taxon>Eukaryota</taxon>
        <taxon>Fungi</taxon>
        <taxon>Dikarya</taxon>
        <taxon>Ascomycota</taxon>
        <taxon>Pezizomycotina</taxon>
        <taxon>Leotiomycetes</taxon>
        <taxon>Helotiales</taxon>
        <taxon>Ploettnerulaceae</taxon>
        <taxon>Oculimacula</taxon>
    </lineage>
</organism>
<proteinExistence type="predicted"/>
<reference evidence="1 2" key="1">
    <citation type="journal article" date="2024" name="Commun. Biol.">
        <title>Comparative genomic analysis of thermophilic fungi reveals convergent evolutionary adaptations and gene losses.</title>
        <authorList>
            <person name="Steindorff A.S."/>
            <person name="Aguilar-Pontes M.V."/>
            <person name="Robinson A.J."/>
            <person name="Andreopoulos B."/>
            <person name="LaButti K."/>
            <person name="Kuo A."/>
            <person name="Mondo S."/>
            <person name="Riley R."/>
            <person name="Otillar R."/>
            <person name="Haridas S."/>
            <person name="Lipzen A."/>
            <person name="Grimwood J."/>
            <person name="Schmutz J."/>
            <person name="Clum A."/>
            <person name="Reid I.D."/>
            <person name="Moisan M.C."/>
            <person name="Butler G."/>
            <person name="Nguyen T.T.M."/>
            <person name="Dewar K."/>
            <person name="Conant G."/>
            <person name="Drula E."/>
            <person name="Henrissat B."/>
            <person name="Hansel C."/>
            <person name="Singer S."/>
            <person name="Hutchinson M.I."/>
            <person name="de Vries R.P."/>
            <person name="Natvig D.O."/>
            <person name="Powell A.J."/>
            <person name="Tsang A."/>
            <person name="Grigoriev I.V."/>
        </authorList>
    </citation>
    <scope>NUCLEOTIDE SEQUENCE [LARGE SCALE GENOMIC DNA]</scope>
    <source>
        <strain evidence="1 2">CBS 494.80</strain>
    </source>
</reference>
<evidence type="ECO:0000313" key="1">
    <source>
        <dbReference type="EMBL" id="KAL2065360.1"/>
    </source>
</evidence>
<comment type="caution">
    <text evidence="1">The sequence shown here is derived from an EMBL/GenBank/DDBJ whole genome shotgun (WGS) entry which is preliminary data.</text>
</comment>
<dbReference type="EMBL" id="JAZHXI010000012">
    <property type="protein sequence ID" value="KAL2065360.1"/>
    <property type="molecule type" value="Genomic_DNA"/>
</dbReference>
<sequence length="94" mass="10442">MWYKLPFPTASYARDIHIGTSLIDMEIALRYCLCFAGALFYGGRYLLVLLDEGSGGGGGWILEGRKGGWQGGQVEDFMFWTGVDSSMKIFAFAR</sequence>
<name>A0ABR4C624_9HELO</name>